<sequence length="271" mass="29246">MFRKTAVVATLLAGLIAAPAAAHRQWLHPSATVLSGDKAWVTVDAAVSNDLFYFEHMPLRLDNMKVWQPDGSEGKIQNASTGRYRSVFDVELNQQGTWKIGTGMSGIMGSYKLNGQEQRLPRGAAAADLAKLIPAGATDVRISENSSRNETFVTVGAPTTTVLKPSGKGLEVEWLTHPNDIVVGETVKLRFLADGKPAAGIDVEVVPGGVRYRDKLNDRALKTDANGVLTLDFATPGMVWLEAQLQDNKPSVPGATQRRLVYITTLEVLAP</sequence>
<accession>A0A501XHS3</accession>
<feature type="signal peptide" evidence="1">
    <location>
        <begin position="1"/>
        <end position="22"/>
    </location>
</feature>
<organism evidence="2 3">
    <name type="scientific">Sandaracinobacter neustonicus</name>
    <dbReference type="NCBI Taxonomy" id="1715348"/>
    <lineage>
        <taxon>Bacteria</taxon>
        <taxon>Pseudomonadati</taxon>
        <taxon>Pseudomonadota</taxon>
        <taxon>Alphaproteobacteria</taxon>
        <taxon>Sphingomonadales</taxon>
        <taxon>Sphingosinicellaceae</taxon>
        <taxon>Sandaracinobacter</taxon>
    </lineage>
</organism>
<name>A0A501XHS3_9SPHN</name>
<protein>
    <submittedName>
        <fullName evidence="2">DUF4198 domain-containing protein</fullName>
    </submittedName>
</protein>
<dbReference type="InterPro" id="IPR019613">
    <property type="entry name" value="DUF4198"/>
</dbReference>
<keyword evidence="3" id="KW-1185">Reference proteome</keyword>
<dbReference type="Pfam" id="PF10670">
    <property type="entry name" value="DUF4198"/>
    <property type="match status" value="1"/>
</dbReference>
<evidence type="ECO:0000313" key="2">
    <source>
        <dbReference type="EMBL" id="TPE60181.1"/>
    </source>
</evidence>
<dbReference type="OrthoDB" id="5943at2"/>
<comment type="caution">
    <text evidence="2">The sequence shown here is derived from an EMBL/GenBank/DDBJ whole genome shotgun (WGS) entry which is preliminary data.</text>
</comment>
<proteinExistence type="predicted"/>
<gene>
    <name evidence="2" type="ORF">FJQ54_12295</name>
</gene>
<feature type="chain" id="PRO_5021443713" evidence="1">
    <location>
        <begin position="23"/>
        <end position="271"/>
    </location>
</feature>
<dbReference type="Proteomes" id="UP000319897">
    <property type="component" value="Unassembled WGS sequence"/>
</dbReference>
<evidence type="ECO:0000256" key="1">
    <source>
        <dbReference type="SAM" id="SignalP"/>
    </source>
</evidence>
<dbReference type="EMBL" id="VFSU01000028">
    <property type="protein sequence ID" value="TPE60181.1"/>
    <property type="molecule type" value="Genomic_DNA"/>
</dbReference>
<reference evidence="2 3" key="1">
    <citation type="submission" date="2019-06" db="EMBL/GenBank/DDBJ databases">
        <authorList>
            <person name="Lee I."/>
            <person name="Jang G.I."/>
            <person name="Hwang C.Y."/>
        </authorList>
    </citation>
    <scope>NUCLEOTIDE SEQUENCE [LARGE SCALE GENOMIC DNA]</scope>
    <source>
        <strain evidence="2 3">PAMC 28131</strain>
    </source>
</reference>
<dbReference type="RefSeq" id="WP_140928707.1">
    <property type="nucleotide sequence ID" value="NZ_VFSU01000028.1"/>
</dbReference>
<keyword evidence="1" id="KW-0732">Signal</keyword>
<dbReference type="AlphaFoldDB" id="A0A501XHS3"/>
<evidence type="ECO:0000313" key="3">
    <source>
        <dbReference type="Proteomes" id="UP000319897"/>
    </source>
</evidence>